<keyword evidence="2" id="KW-1185">Reference proteome</keyword>
<dbReference type="EMBL" id="MWWQ01000006">
    <property type="protein sequence ID" value="OZG51867.1"/>
    <property type="molecule type" value="Genomic_DNA"/>
</dbReference>
<evidence type="ECO:0008006" key="3">
    <source>
        <dbReference type="Google" id="ProtNLM"/>
    </source>
</evidence>
<reference evidence="1 2" key="1">
    <citation type="journal article" date="2017" name="BMC Genomics">
        <title>Comparative genomic and phylogenomic analyses of the Bifidobacteriaceae family.</title>
        <authorList>
            <person name="Lugli G.A."/>
            <person name="Milani C."/>
            <person name="Turroni F."/>
            <person name="Duranti S."/>
            <person name="Mancabelli L."/>
            <person name="Mangifesta M."/>
            <person name="Ferrario C."/>
            <person name="Modesto M."/>
            <person name="Mattarelli P."/>
            <person name="Jiri K."/>
            <person name="van Sinderen D."/>
            <person name="Ventura M."/>
        </authorList>
    </citation>
    <scope>NUCLEOTIDE SEQUENCE [LARGE SCALE GENOMIC DNA]</scope>
    <source>
        <strain evidence="1 2">DSM 24744</strain>
    </source>
</reference>
<dbReference type="OrthoDB" id="4823070at2"/>
<sequence>MSFGDVRKALDAYAAYLDSIGCPSPRRLRPGLSEAQAQEAAHGLGLTLPEDALAIWTWHDGEGAAADFPALCLGGRGGFFNTLRFPSLKVAFRVAEYAASYCEVAEAASTGDPQSLMLEDIGKDFVSYVDLDGPGAPARLWDVPFMVDRGHPVYTVDCRDRGDLDALCRKTTEFGFSDPCGLGVAQVIERHLEDLRSQVSDGELEVDSYGVLRCVPQG</sequence>
<gene>
    <name evidence="1" type="ORF">PSSU_0650</name>
</gene>
<dbReference type="Proteomes" id="UP000216454">
    <property type="component" value="Unassembled WGS sequence"/>
</dbReference>
<dbReference type="RefSeq" id="WP_094690981.1">
    <property type="nucleotide sequence ID" value="NZ_MWWQ01000006.1"/>
</dbReference>
<evidence type="ECO:0000313" key="2">
    <source>
        <dbReference type="Proteomes" id="UP000216454"/>
    </source>
</evidence>
<evidence type="ECO:0000313" key="1">
    <source>
        <dbReference type="EMBL" id="OZG51867.1"/>
    </source>
</evidence>
<accession>A0A261EYF2</accession>
<dbReference type="AlphaFoldDB" id="A0A261EYF2"/>
<comment type="caution">
    <text evidence="1">The sequence shown here is derived from an EMBL/GenBank/DDBJ whole genome shotgun (WGS) entry which is preliminary data.</text>
</comment>
<proteinExistence type="predicted"/>
<organism evidence="1 2">
    <name type="scientific">Pseudoscardovia suis</name>
    <dbReference type="NCBI Taxonomy" id="987063"/>
    <lineage>
        <taxon>Bacteria</taxon>
        <taxon>Bacillati</taxon>
        <taxon>Actinomycetota</taxon>
        <taxon>Actinomycetes</taxon>
        <taxon>Bifidobacteriales</taxon>
        <taxon>Bifidobacteriaceae</taxon>
        <taxon>Pseudoscardovia</taxon>
    </lineage>
</organism>
<protein>
    <recommendedName>
        <fullName evidence="3">Knr4/Smi1-like domain-containing protein</fullName>
    </recommendedName>
</protein>
<name>A0A261EYF2_9BIFI</name>